<proteinExistence type="predicted"/>
<dbReference type="FunFam" id="2.30.38.10:FF:000001">
    <property type="entry name" value="Non-ribosomal peptide synthetase PvdI"/>
    <property type="match status" value="2"/>
</dbReference>
<dbReference type="InterPro" id="IPR009081">
    <property type="entry name" value="PP-bd_ACP"/>
</dbReference>
<dbReference type="InterPro" id="IPR036736">
    <property type="entry name" value="ACP-like_sf"/>
</dbReference>
<dbReference type="FunFam" id="3.30.559.10:FF:000012">
    <property type="entry name" value="Non-ribosomal peptide synthetase"/>
    <property type="match status" value="1"/>
</dbReference>
<dbReference type="InterPro" id="IPR006162">
    <property type="entry name" value="Ppantetheine_attach_site"/>
</dbReference>
<dbReference type="PROSITE" id="PS00455">
    <property type="entry name" value="AMP_BINDING"/>
    <property type="match status" value="2"/>
</dbReference>
<dbReference type="SMART" id="SM00823">
    <property type="entry name" value="PKS_PP"/>
    <property type="match status" value="2"/>
</dbReference>
<reference evidence="5" key="1">
    <citation type="journal article" date="2020" name="mSystems">
        <title>Genome- and Community-Level Interaction Insights into Carbon Utilization and Element Cycling Functions of Hydrothermarchaeota in Hydrothermal Sediment.</title>
        <authorList>
            <person name="Zhou Z."/>
            <person name="Liu Y."/>
            <person name="Xu W."/>
            <person name="Pan J."/>
            <person name="Luo Z.H."/>
            <person name="Li M."/>
        </authorList>
    </citation>
    <scope>NUCLEOTIDE SEQUENCE [LARGE SCALE GENOMIC DNA]</scope>
    <source>
        <strain evidence="5">HyVt-456</strain>
    </source>
</reference>
<evidence type="ECO:0000259" key="4">
    <source>
        <dbReference type="PROSITE" id="PS50075"/>
    </source>
</evidence>
<dbReference type="Gene3D" id="3.30.559.10">
    <property type="entry name" value="Chloramphenicol acetyltransferase-like domain"/>
    <property type="match status" value="2"/>
</dbReference>
<dbReference type="InterPro" id="IPR023213">
    <property type="entry name" value="CAT-like_dom_sf"/>
</dbReference>
<dbReference type="InterPro" id="IPR045851">
    <property type="entry name" value="AMP-bd_C_sf"/>
</dbReference>
<dbReference type="CDD" id="cd17646">
    <property type="entry name" value="A_NRPS_AB3403-like"/>
    <property type="match status" value="1"/>
</dbReference>
<dbReference type="Pfam" id="PF00550">
    <property type="entry name" value="PP-binding"/>
    <property type="match status" value="2"/>
</dbReference>
<dbReference type="InterPro" id="IPR001242">
    <property type="entry name" value="Condensation_dom"/>
</dbReference>
<evidence type="ECO:0000256" key="2">
    <source>
        <dbReference type="ARBA" id="ARBA00022450"/>
    </source>
</evidence>
<dbReference type="Pfam" id="PF00501">
    <property type="entry name" value="AMP-binding"/>
    <property type="match status" value="2"/>
</dbReference>
<dbReference type="GO" id="GO:0031177">
    <property type="term" value="F:phosphopantetheine binding"/>
    <property type="evidence" value="ECO:0007669"/>
    <property type="project" value="InterPro"/>
</dbReference>
<dbReference type="Pfam" id="PF13193">
    <property type="entry name" value="AMP-binding_C"/>
    <property type="match status" value="2"/>
</dbReference>
<dbReference type="InterPro" id="IPR020845">
    <property type="entry name" value="AMP-binding_CS"/>
</dbReference>
<dbReference type="GO" id="GO:0005829">
    <property type="term" value="C:cytosol"/>
    <property type="evidence" value="ECO:0007669"/>
    <property type="project" value="TreeGrafter"/>
</dbReference>
<dbReference type="GO" id="GO:0043041">
    <property type="term" value="P:amino acid activation for nonribosomal peptide biosynthetic process"/>
    <property type="evidence" value="ECO:0007669"/>
    <property type="project" value="TreeGrafter"/>
</dbReference>
<dbReference type="Gene3D" id="2.30.38.10">
    <property type="entry name" value="Luciferase, Domain 3"/>
    <property type="match status" value="2"/>
</dbReference>
<dbReference type="SUPFAM" id="SSF56801">
    <property type="entry name" value="Acetyl-CoA synthetase-like"/>
    <property type="match status" value="2"/>
</dbReference>
<dbReference type="FunFam" id="3.40.50.980:FF:000001">
    <property type="entry name" value="Non-ribosomal peptide synthetase"/>
    <property type="match status" value="2"/>
</dbReference>
<dbReference type="Proteomes" id="UP000886005">
    <property type="component" value="Unassembled WGS sequence"/>
</dbReference>
<comment type="cofactor">
    <cofactor evidence="1">
        <name>pantetheine 4'-phosphate</name>
        <dbReference type="ChEBI" id="CHEBI:47942"/>
    </cofactor>
</comment>
<evidence type="ECO:0000256" key="3">
    <source>
        <dbReference type="ARBA" id="ARBA00022553"/>
    </source>
</evidence>
<dbReference type="FunFam" id="3.30.300.30:FF:000010">
    <property type="entry name" value="Enterobactin synthetase component F"/>
    <property type="match status" value="2"/>
</dbReference>
<dbReference type="InterPro" id="IPR000873">
    <property type="entry name" value="AMP-dep_synth/lig_dom"/>
</dbReference>
<keyword evidence="3" id="KW-0597">Phosphoprotein</keyword>
<dbReference type="GO" id="GO:0044550">
    <property type="term" value="P:secondary metabolite biosynthetic process"/>
    <property type="evidence" value="ECO:0007669"/>
    <property type="project" value="UniProtKB-ARBA"/>
</dbReference>
<dbReference type="CDD" id="cd05930">
    <property type="entry name" value="A_NRPS"/>
    <property type="match status" value="1"/>
</dbReference>
<evidence type="ECO:0000313" key="5">
    <source>
        <dbReference type="EMBL" id="HED09979.1"/>
    </source>
</evidence>
<dbReference type="PANTHER" id="PTHR45527:SF1">
    <property type="entry name" value="FATTY ACID SYNTHASE"/>
    <property type="match status" value="1"/>
</dbReference>
<dbReference type="Gene3D" id="3.30.300.30">
    <property type="match status" value="2"/>
</dbReference>
<dbReference type="Gene3D" id="3.30.559.30">
    <property type="entry name" value="Nonribosomal peptide synthetase, condensation domain"/>
    <property type="match status" value="2"/>
</dbReference>
<dbReference type="EMBL" id="DRLD01000127">
    <property type="protein sequence ID" value="HED09979.1"/>
    <property type="molecule type" value="Genomic_DNA"/>
</dbReference>
<dbReference type="PANTHER" id="PTHR45527">
    <property type="entry name" value="NONRIBOSOMAL PEPTIDE SYNTHETASE"/>
    <property type="match status" value="1"/>
</dbReference>
<dbReference type="FunFam" id="3.40.50.980:FF:000002">
    <property type="entry name" value="Enterobactin synthetase component F"/>
    <property type="match status" value="1"/>
</dbReference>
<dbReference type="NCBIfam" id="TIGR01733">
    <property type="entry name" value="AA-adenyl-dom"/>
    <property type="match status" value="2"/>
</dbReference>
<protein>
    <submittedName>
        <fullName evidence="5">Amino acid adenylation domain-containing protein</fullName>
    </submittedName>
</protein>
<sequence length="2154" mass="243868">MNKNTSPKKNIEDIYPLSPMQQGMLFHALLEPDSPTYNEQMFFKLRGTIDMERFKQALSNLIQRHAVLRTAFIYKKSEKLLQVVRKTVDLPLTLLDWQDLSADEQDRAFRRLLDEDRRRGFNLSKAPLLRIHLIRLNKERWQVLWSNHHIILDGWSNPVLLKELFFFYESAMRGGRVDLPPARPFKEYIVWLQKQDKEQATRYWKELLADVSAPTPFNVDRLPNPVTRADRYGKKSIRLTVEEAEQVRQMARRENVTINTVVQGAWSLLLHHYSREEKVIFGATVSGRPAQIPDVQNMVGLFINTLPMRVNLEGEKATNLWLREIQQQGLALRDYEYSALADVQKQSGVEGTLPLFESILVFENYPVEEEMGKQKTSLTLTDFAVYEQTNFPLTLLIAADRELIIDASYQPTRFTEEAIASMLQHMKNLILSLARNGTAPLRYHQLLSPPQAEEMIRRWNETETAYDAAEILPVRFERQAAATPGRTALVFEEERLSYSQFNRAVNRLAHHLIKMGVRPDDRIAVYMERSIELVLALYAIHKAGAAYVPIAPDNPRDRVLFMLEDSNARLLLCTADHKDDALLRGQNILVVDRQALPEEREDNPPLHPEPQQAAYMIYTSGSTGRPKGTLVSHEAIRNRLQWMQDTFPLTEEDRILQKTPFTFDVSVWEFFWPLMYGATLVIARPGGHKDTAYLVEAIRDHQVTTIHFVPPMLQVFLEAWQVETCRSLKRVICSGEALPYDLKNRFFSKLNAKLHNLYGPTEAAVDVTWYPCPVESPYALLPIGLPVANTRIYVLDERLNPVPVGVPGELFIAGVQLARGYHRRPGLTAEKFIADPYASVPGTRMYRTGDLVRRLPDGQIDYLSRIDFQLKIRGFRIELGEIEHHLAQLPQIREAVVTVYEPQAGNKQLAAYVIPASRAEIDPQGMRSALASRLPDYMIPVHIIPLEDFPLTPNGKVDRRALPKPGPVTDSPQTVVAPTNEIERTIHSIWQDILKTDNISIHTDFFQLGGHSILATRLVTRFRQAFDVEIPLAALFEATTIARQALLVEMEQAMGNKPALPPLEPVSRDDRLPVSLPQQRLWFIDQFNPGTTAYNINLALRIHGPLEREILQQSIRLVVERHEILRTSFTNRDGTPYLTIHPEYRFELEFEQNTKPQRMTDLIRSATSEMAATVFDLSKLPLLRMKIIALGEEDYLLCGVIHHIISDGLSMGILIREVLQNYDVLSRGENPQPPPLPFQYADYAHWQRQWLSGDILERHIGYWKEHIGLQPPVLELPTDFPRPAVQTFNGRQFDFELESGLTQALNRFSRENGVTLFMTLMTAWQILLHRYSRQHTILIGTPVTGRLLEEANALIGFFVNTLVIKGQYDSDTTLKEALMRIRRNVLEAHAHQSLPFEQLVDLLQPERDLSHPPLFQAAFILQNRQTTEPEISGLRFEEIVPDSVVAKVDISLYASETREGLRLRLEYNSDLFRENTIERMARHLSMLLSSMTANPAGRVSRLNFMPDEEQALLLSGARAAAQEDIPFSAVPRAFKAVAAGDPGHAALIMNERIVSYGELDTLSDSVAGKLINMGVTPGSLVGICMSRGPEMIIAMLAILKAGAAYLPLDPTYPAERLRYMTGDSNTTRILTNAETAAHSRAVFGEHISQYTLETLLDLKDTSQEMPEIHPQQTAYVIYTSGSTGKPKGTLLHHAGLLNLAREQKKAFHIDKESRILQFASLSFDAATWETFMALLNGATLILIDSETQASVEKLQEALVERNISTVTLPPSVLSLFDDRPMPGLRTIITAGEKCPQALVKRFQPGRQMVNAYGPTETTVCASLYETDAREEADPPIGYPLGGFDLHVLDEHLQLLPVGVPGELCIGGVGLAHGYLNRPDLTEEKFIAHPYGPPGARLYRSGDLVKRRDDGAIEFLGRIDHQVKLRGFRIELGEIQNSLLAIDEVQDAYVMVREDIAGEQRLTAYIATAEELKSVALRRGLAEHLPEYMIPASFVFMKSLPLTSNGKVDRAALPVPEMDREQLSTEFVAPRNEQEETIAAIVRDLLHLEQVGIHDNFFELGGHSLLATRFVARLRDNLAVEVPLRLLFENPTIEGMARVLSGPDVRIIDKDEPLLEALDREQEDDDELLDSLDDLSEDELNALLNDSDGDEDEYE</sequence>
<feature type="domain" description="Carrier" evidence="4">
    <location>
        <begin position="2028"/>
        <end position="2103"/>
    </location>
</feature>
<dbReference type="InterPro" id="IPR020806">
    <property type="entry name" value="PKS_PP-bd"/>
</dbReference>
<dbReference type="PROSITE" id="PS50075">
    <property type="entry name" value="CARRIER"/>
    <property type="match status" value="2"/>
</dbReference>
<dbReference type="GO" id="GO:0003824">
    <property type="term" value="F:catalytic activity"/>
    <property type="evidence" value="ECO:0007669"/>
    <property type="project" value="InterPro"/>
</dbReference>
<dbReference type="PROSITE" id="PS00012">
    <property type="entry name" value="PHOSPHOPANTETHEINE"/>
    <property type="match status" value="1"/>
</dbReference>
<dbReference type="CDD" id="cd19531">
    <property type="entry name" value="LCL_NRPS-like"/>
    <property type="match status" value="1"/>
</dbReference>
<name>A0A7V1LL44_CALAY</name>
<dbReference type="CDD" id="cd19543">
    <property type="entry name" value="DCL_NRPS"/>
    <property type="match status" value="1"/>
</dbReference>
<evidence type="ECO:0000256" key="1">
    <source>
        <dbReference type="ARBA" id="ARBA00001957"/>
    </source>
</evidence>
<organism evidence="5">
    <name type="scientific">Caldithrix abyssi</name>
    <dbReference type="NCBI Taxonomy" id="187145"/>
    <lineage>
        <taxon>Bacteria</taxon>
        <taxon>Pseudomonadati</taxon>
        <taxon>Calditrichota</taxon>
        <taxon>Calditrichia</taxon>
        <taxon>Calditrichales</taxon>
        <taxon>Calditrichaceae</taxon>
        <taxon>Caldithrix</taxon>
    </lineage>
</organism>
<dbReference type="Pfam" id="PF00668">
    <property type="entry name" value="Condensation"/>
    <property type="match status" value="2"/>
</dbReference>
<dbReference type="SUPFAM" id="SSF47336">
    <property type="entry name" value="ACP-like"/>
    <property type="match status" value="2"/>
</dbReference>
<dbReference type="Gene3D" id="1.10.1200.10">
    <property type="entry name" value="ACP-like"/>
    <property type="match status" value="2"/>
</dbReference>
<dbReference type="SUPFAM" id="SSF52777">
    <property type="entry name" value="CoA-dependent acyltransferases"/>
    <property type="match status" value="4"/>
</dbReference>
<accession>A0A7V1LL44</accession>
<comment type="caution">
    <text evidence="5">The sequence shown here is derived from an EMBL/GenBank/DDBJ whole genome shotgun (WGS) entry which is preliminary data.</text>
</comment>
<dbReference type="Gene3D" id="3.40.50.980">
    <property type="match status" value="4"/>
</dbReference>
<dbReference type="InterPro" id="IPR010071">
    <property type="entry name" value="AA_adenyl_dom"/>
</dbReference>
<dbReference type="GO" id="GO:0072330">
    <property type="term" value="P:monocarboxylic acid biosynthetic process"/>
    <property type="evidence" value="ECO:0007669"/>
    <property type="project" value="UniProtKB-ARBA"/>
</dbReference>
<keyword evidence="2" id="KW-0596">Phosphopantetheine</keyword>
<dbReference type="FunFam" id="3.40.50.12780:FF:000012">
    <property type="entry name" value="Non-ribosomal peptide synthetase"/>
    <property type="match status" value="2"/>
</dbReference>
<feature type="domain" description="Carrier" evidence="4">
    <location>
        <begin position="977"/>
        <end position="1052"/>
    </location>
</feature>
<dbReference type="InterPro" id="IPR025110">
    <property type="entry name" value="AMP-bd_C"/>
</dbReference>
<dbReference type="NCBIfam" id="NF003417">
    <property type="entry name" value="PRK04813.1"/>
    <property type="match status" value="2"/>
</dbReference>
<dbReference type="FunFam" id="1.10.1200.10:FF:000016">
    <property type="entry name" value="Non-ribosomal peptide synthase"/>
    <property type="match status" value="2"/>
</dbReference>
<gene>
    <name evidence="5" type="ORF">ENJ10_04780</name>
</gene>